<dbReference type="Gene3D" id="3.30.450.20">
    <property type="entry name" value="PAS domain"/>
    <property type="match status" value="3"/>
</dbReference>
<dbReference type="SMART" id="SM00052">
    <property type="entry name" value="EAL"/>
    <property type="match status" value="1"/>
</dbReference>
<dbReference type="InterPro" id="IPR000700">
    <property type="entry name" value="PAS-assoc_C"/>
</dbReference>
<dbReference type="CDD" id="cd01949">
    <property type="entry name" value="GGDEF"/>
    <property type="match status" value="1"/>
</dbReference>
<dbReference type="SMART" id="SM00267">
    <property type="entry name" value="GGDEF"/>
    <property type="match status" value="1"/>
</dbReference>
<dbReference type="InterPro" id="IPR001610">
    <property type="entry name" value="PAC"/>
</dbReference>
<dbReference type="SUPFAM" id="SSF55073">
    <property type="entry name" value="Nucleotide cyclase"/>
    <property type="match status" value="1"/>
</dbReference>
<gene>
    <name evidence="5" type="ORF">LXT13_04095</name>
</gene>
<dbReference type="InterPro" id="IPR035965">
    <property type="entry name" value="PAS-like_dom_sf"/>
</dbReference>
<dbReference type="CDD" id="cd00130">
    <property type="entry name" value="PAS"/>
    <property type="match status" value="2"/>
</dbReference>
<dbReference type="PROSITE" id="PS50887">
    <property type="entry name" value="GGDEF"/>
    <property type="match status" value="1"/>
</dbReference>
<dbReference type="InterPro" id="IPR043128">
    <property type="entry name" value="Rev_trsase/Diguanyl_cyclase"/>
</dbReference>
<dbReference type="SUPFAM" id="SSF55785">
    <property type="entry name" value="PYP-like sensor domain (PAS domain)"/>
    <property type="match status" value="3"/>
</dbReference>
<feature type="domain" description="EAL" evidence="3">
    <location>
        <begin position="632"/>
        <end position="886"/>
    </location>
</feature>
<dbReference type="Gene3D" id="3.20.20.450">
    <property type="entry name" value="EAL domain"/>
    <property type="match status" value="1"/>
</dbReference>
<dbReference type="NCBIfam" id="TIGR00229">
    <property type="entry name" value="sensory_box"/>
    <property type="match status" value="2"/>
</dbReference>
<proteinExistence type="predicted"/>
<dbReference type="Pfam" id="PF00989">
    <property type="entry name" value="PAS"/>
    <property type="match status" value="1"/>
</dbReference>
<feature type="domain" description="PAS" evidence="1">
    <location>
        <begin position="334"/>
        <end position="380"/>
    </location>
</feature>
<dbReference type="Pfam" id="PF00990">
    <property type="entry name" value="GGDEF"/>
    <property type="match status" value="1"/>
</dbReference>
<dbReference type="SUPFAM" id="SSF141868">
    <property type="entry name" value="EAL domain-like"/>
    <property type="match status" value="1"/>
</dbReference>
<organism evidence="5 6">
    <name type="scientific">Pelomonas cellulosilytica</name>
    <dbReference type="NCBI Taxonomy" id="2906762"/>
    <lineage>
        <taxon>Bacteria</taxon>
        <taxon>Pseudomonadati</taxon>
        <taxon>Pseudomonadota</taxon>
        <taxon>Betaproteobacteria</taxon>
        <taxon>Burkholderiales</taxon>
        <taxon>Sphaerotilaceae</taxon>
        <taxon>Roseateles</taxon>
    </lineage>
</organism>
<dbReference type="CDD" id="cd01948">
    <property type="entry name" value="EAL"/>
    <property type="match status" value="1"/>
</dbReference>
<evidence type="ECO:0000313" key="6">
    <source>
        <dbReference type="Proteomes" id="UP001200741"/>
    </source>
</evidence>
<dbReference type="Proteomes" id="UP001200741">
    <property type="component" value="Unassembled WGS sequence"/>
</dbReference>
<feature type="domain" description="PAC" evidence="2">
    <location>
        <begin position="407"/>
        <end position="459"/>
    </location>
</feature>
<evidence type="ECO:0000259" key="1">
    <source>
        <dbReference type="PROSITE" id="PS50112"/>
    </source>
</evidence>
<sequence length="894" mass="97492">MEPRQAHHGELAAELAALQLQLNHAEDGWQTVCSCEADAQAAGEGQEPSVAAGHVDHACRLLIEEIAEGALMVSRAGVVVYANRAFATLLGRPQHETIGRRIEDCFAPEAHPRLARVLGARGGLRRRMQLDLLTAGGRRVATRLSTGQLQLPGAPELTFLVVKDLTPQRRHDAALAKRESALQDMRERQQRTENHLQEVLAAIPAHVALLDTRGVIVSVNEAWKQFAKSNGYQGGDFGIGQNYADLCGGVSEGQDAHDAASAAEHIRSVLSGQSAEAALEYPCHSPTEDRWFRMTVAALKSGPDGGTVDGAIVMHINISERKQAESAERTALAEKLLIARAVEQSAEGLMVTDSRRRIVKVNHAFEAITGYADSDVLGRTPRLLSSGRQDRTFYEAMWAAVETSGHWRGEIWSRRKDGTVYPLSMSVSRLDDADGQPMNYVASFSDISERKAAEERVRRMAHFDALTGLPNRALLVERAAHELRIAHRSDGQLALMFIDLDHFKHINDSLGHAVGDGLLVALAERFQQALREQDTLARSGGDEFVLLLPGTDAPGAAHVAQKLLALASLPYRVDRHELSITPSIGIALYPVDGEDFGALARAADAAMYRAKQGGRNRFRFHTADIHAQSARMLQLENALRQALAHSEFSLRYQPQFDGTGQQIVGAEALLRWHNRELGTVSPAEFIAIAESSGLITSIGEWVLRTASQQMRAWLDDGLAPLTLAVNLSAVQFRQPNLTETVTRIVGEAGIAPELLELELTESVASDDPAAAVTVMNELHAHGVRMSIDDFGTGYSSLSYLKRFKVDRLKIDRSFVGSLPDSGEDQAIVKAIISLARSLGMKTIAEGVETQAQARFLREQGCDEMQGYWFSRPLTAGQFARFAKAHHPPAAGRPG</sequence>
<dbReference type="InterPro" id="IPR013767">
    <property type="entry name" value="PAS_fold"/>
</dbReference>
<dbReference type="InterPro" id="IPR029787">
    <property type="entry name" value="Nucleotide_cyclase"/>
</dbReference>
<feature type="domain" description="PAS" evidence="1">
    <location>
        <begin position="60"/>
        <end position="131"/>
    </location>
</feature>
<dbReference type="NCBIfam" id="TIGR00254">
    <property type="entry name" value="GGDEF"/>
    <property type="match status" value="1"/>
</dbReference>
<accession>A0ABS8XSN8</accession>
<dbReference type="Pfam" id="PF08448">
    <property type="entry name" value="PAS_4"/>
    <property type="match status" value="2"/>
</dbReference>
<reference evidence="5 6" key="1">
    <citation type="submission" date="2021-12" db="EMBL/GenBank/DDBJ databases">
        <title>Genome seq of P8.</title>
        <authorList>
            <person name="Seo T."/>
        </authorList>
    </citation>
    <scope>NUCLEOTIDE SEQUENCE [LARGE SCALE GENOMIC DNA]</scope>
    <source>
        <strain evidence="5 6">P8</strain>
    </source>
</reference>
<keyword evidence="6" id="KW-1185">Reference proteome</keyword>
<name>A0ABS8XSN8_9BURK</name>
<evidence type="ECO:0000259" key="4">
    <source>
        <dbReference type="PROSITE" id="PS50887"/>
    </source>
</evidence>
<dbReference type="SMART" id="SM00086">
    <property type="entry name" value="PAC"/>
    <property type="match status" value="2"/>
</dbReference>
<dbReference type="InterPro" id="IPR035919">
    <property type="entry name" value="EAL_sf"/>
</dbReference>
<dbReference type="InterPro" id="IPR001633">
    <property type="entry name" value="EAL_dom"/>
</dbReference>
<dbReference type="InterPro" id="IPR000160">
    <property type="entry name" value="GGDEF_dom"/>
</dbReference>
<dbReference type="Gene3D" id="3.30.70.270">
    <property type="match status" value="1"/>
</dbReference>
<dbReference type="InterPro" id="IPR013656">
    <property type="entry name" value="PAS_4"/>
</dbReference>
<evidence type="ECO:0000259" key="3">
    <source>
        <dbReference type="PROSITE" id="PS50883"/>
    </source>
</evidence>
<dbReference type="Pfam" id="PF00563">
    <property type="entry name" value="EAL"/>
    <property type="match status" value="1"/>
</dbReference>
<dbReference type="PROSITE" id="PS50112">
    <property type="entry name" value="PAS"/>
    <property type="match status" value="2"/>
</dbReference>
<evidence type="ECO:0000313" key="5">
    <source>
        <dbReference type="EMBL" id="MCE4553626.1"/>
    </source>
</evidence>
<dbReference type="PROSITE" id="PS50113">
    <property type="entry name" value="PAC"/>
    <property type="match status" value="1"/>
</dbReference>
<comment type="caution">
    <text evidence="5">The sequence shown here is derived from an EMBL/GenBank/DDBJ whole genome shotgun (WGS) entry which is preliminary data.</text>
</comment>
<dbReference type="PIRSF" id="PIRSF005925">
    <property type="entry name" value="Dos"/>
    <property type="match status" value="1"/>
</dbReference>
<protein>
    <submittedName>
        <fullName evidence="5">EAL domain-containing protein</fullName>
    </submittedName>
</protein>
<evidence type="ECO:0000259" key="2">
    <source>
        <dbReference type="PROSITE" id="PS50113"/>
    </source>
</evidence>
<dbReference type="PANTHER" id="PTHR44757">
    <property type="entry name" value="DIGUANYLATE CYCLASE DGCP"/>
    <property type="match status" value="1"/>
</dbReference>
<dbReference type="InterPro" id="IPR000014">
    <property type="entry name" value="PAS"/>
</dbReference>
<dbReference type="RefSeq" id="WP_233370341.1">
    <property type="nucleotide sequence ID" value="NZ_JAJTWU010000002.1"/>
</dbReference>
<dbReference type="InterPro" id="IPR012226">
    <property type="entry name" value="Diguanyl_cyclase/Pdiesterase"/>
</dbReference>
<dbReference type="PROSITE" id="PS50883">
    <property type="entry name" value="EAL"/>
    <property type="match status" value="1"/>
</dbReference>
<dbReference type="SMART" id="SM00091">
    <property type="entry name" value="PAS"/>
    <property type="match status" value="3"/>
</dbReference>
<dbReference type="InterPro" id="IPR052155">
    <property type="entry name" value="Biofilm_reg_signaling"/>
</dbReference>
<dbReference type="EMBL" id="JAJTWU010000002">
    <property type="protein sequence ID" value="MCE4553626.1"/>
    <property type="molecule type" value="Genomic_DNA"/>
</dbReference>
<feature type="domain" description="GGDEF" evidence="4">
    <location>
        <begin position="491"/>
        <end position="623"/>
    </location>
</feature>
<dbReference type="PANTHER" id="PTHR44757:SF2">
    <property type="entry name" value="BIOFILM ARCHITECTURE MAINTENANCE PROTEIN MBAA"/>
    <property type="match status" value="1"/>
</dbReference>